<dbReference type="Proteomes" id="UP000199215">
    <property type="component" value="Unassembled WGS sequence"/>
</dbReference>
<organism evidence="1 2">
    <name type="scientific">Halopenitus malekzadehii</name>
    <dbReference type="NCBI Taxonomy" id="1267564"/>
    <lineage>
        <taxon>Archaea</taxon>
        <taxon>Methanobacteriati</taxon>
        <taxon>Methanobacteriota</taxon>
        <taxon>Stenosarchaea group</taxon>
        <taxon>Halobacteria</taxon>
        <taxon>Halobacteriales</taxon>
        <taxon>Haloferacaceae</taxon>
        <taxon>Halopenitus</taxon>
    </lineage>
</organism>
<evidence type="ECO:0000313" key="2">
    <source>
        <dbReference type="Proteomes" id="UP000199215"/>
    </source>
</evidence>
<dbReference type="EMBL" id="FNWU01000005">
    <property type="protein sequence ID" value="SEH53970.1"/>
    <property type="molecule type" value="Genomic_DNA"/>
</dbReference>
<reference evidence="1 2" key="1">
    <citation type="submission" date="2016-10" db="EMBL/GenBank/DDBJ databases">
        <authorList>
            <person name="de Groot N.N."/>
        </authorList>
    </citation>
    <scope>NUCLEOTIDE SEQUENCE [LARGE SCALE GENOMIC DNA]</scope>
    <source>
        <strain evidence="1 2">IBRC-M10418</strain>
    </source>
</reference>
<keyword evidence="2" id="KW-1185">Reference proteome</keyword>
<evidence type="ECO:0000313" key="1">
    <source>
        <dbReference type="EMBL" id="SEH53970.1"/>
    </source>
</evidence>
<protein>
    <submittedName>
        <fullName evidence="1">Uncharacterized protein</fullName>
    </submittedName>
</protein>
<accession>A0A1H6IX43</accession>
<dbReference type="STRING" id="1267564.SAMN05192561_105124"/>
<proteinExistence type="predicted"/>
<sequence>MASKYRRGFDITRDSLRVFTREPSLVLLPVLSLLAIGSAFAVLAVVVFQQGLIESLVTNELYQYGALFCAIAI</sequence>
<name>A0A1H6IX43_9EURY</name>
<gene>
    <name evidence="1" type="ORF">SAMN05192561_105124</name>
</gene>
<dbReference type="RefSeq" id="WP_245710147.1">
    <property type="nucleotide sequence ID" value="NZ_FNWU01000005.1"/>
</dbReference>
<dbReference type="AlphaFoldDB" id="A0A1H6IX43"/>